<name>A0ABW3UNY6_9BACL</name>
<dbReference type="InterPro" id="IPR020084">
    <property type="entry name" value="NUDIX_hydrolase_CS"/>
</dbReference>
<dbReference type="SUPFAM" id="SSF55811">
    <property type="entry name" value="Nudix"/>
    <property type="match status" value="1"/>
</dbReference>
<gene>
    <name evidence="7" type="ORF">ACFQ4B_20415</name>
</gene>
<sequence length="160" mass="18326">MAGVRVFVLDEEDHLLLVQSDYKKQGPEHMIWVIPGGGIEPGEYSRDAAIREVKEETGLDIRVERLLWVVEEKEPNGEVDYCHYFLAEVTGGQLSKGYDPEWDMENQVIMDVQFFSREDMSKVSNVYPEAALDEFWDLAGSASTHDPWRSRPSRGFGSRK</sequence>
<feature type="domain" description="Nudix hydrolase" evidence="6">
    <location>
        <begin position="1"/>
        <end position="138"/>
    </location>
</feature>
<dbReference type="RefSeq" id="WP_345588056.1">
    <property type="nucleotide sequence ID" value="NZ_BAABJG010000015.1"/>
</dbReference>
<dbReference type="PANTHER" id="PTHR43046:SF12">
    <property type="entry name" value="GDP-MANNOSE MANNOSYL HYDROLASE"/>
    <property type="match status" value="1"/>
</dbReference>
<evidence type="ECO:0000256" key="4">
    <source>
        <dbReference type="RuleBase" id="RU003476"/>
    </source>
</evidence>
<protein>
    <submittedName>
        <fullName evidence="7">NUDIX domain-containing protein</fullName>
    </submittedName>
</protein>
<dbReference type="InterPro" id="IPR020476">
    <property type="entry name" value="Nudix_hydrolase"/>
</dbReference>
<proteinExistence type="inferred from homology"/>
<comment type="caution">
    <text evidence="7">The sequence shown here is derived from an EMBL/GenBank/DDBJ whole genome shotgun (WGS) entry which is preliminary data.</text>
</comment>
<comment type="cofactor">
    <cofactor evidence="1">
        <name>Mg(2+)</name>
        <dbReference type="ChEBI" id="CHEBI:18420"/>
    </cofactor>
</comment>
<evidence type="ECO:0000256" key="3">
    <source>
        <dbReference type="ARBA" id="ARBA00022842"/>
    </source>
</evidence>
<dbReference type="Gene3D" id="3.90.79.10">
    <property type="entry name" value="Nucleoside Triphosphate Pyrophosphohydrolase"/>
    <property type="match status" value="1"/>
</dbReference>
<dbReference type="PANTHER" id="PTHR43046">
    <property type="entry name" value="GDP-MANNOSE MANNOSYL HYDROLASE"/>
    <property type="match status" value="1"/>
</dbReference>
<feature type="region of interest" description="Disordered" evidence="5">
    <location>
        <begin position="141"/>
        <end position="160"/>
    </location>
</feature>
<evidence type="ECO:0000259" key="6">
    <source>
        <dbReference type="PROSITE" id="PS51462"/>
    </source>
</evidence>
<keyword evidence="3" id="KW-0460">Magnesium</keyword>
<dbReference type="Pfam" id="PF00293">
    <property type="entry name" value="NUDIX"/>
    <property type="match status" value="1"/>
</dbReference>
<evidence type="ECO:0000256" key="5">
    <source>
        <dbReference type="SAM" id="MobiDB-lite"/>
    </source>
</evidence>
<evidence type="ECO:0000256" key="2">
    <source>
        <dbReference type="ARBA" id="ARBA00022801"/>
    </source>
</evidence>
<dbReference type="PROSITE" id="PS51462">
    <property type="entry name" value="NUDIX"/>
    <property type="match status" value="1"/>
</dbReference>
<evidence type="ECO:0000256" key="1">
    <source>
        <dbReference type="ARBA" id="ARBA00001946"/>
    </source>
</evidence>
<dbReference type="InterPro" id="IPR000086">
    <property type="entry name" value="NUDIX_hydrolase_dom"/>
</dbReference>
<dbReference type="PROSITE" id="PS00893">
    <property type="entry name" value="NUDIX_BOX"/>
    <property type="match status" value="1"/>
</dbReference>
<organism evidence="7 8">
    <name type="scientific">Paenibacillus vulneris</name>
    <dbReference type="NCBI Taxonomy" id="1133364"/>
    <lineage>
        <taxon>Bacteria</taxon>
        <taxon>Bacillati</taxon>
        <taxon>Bacillota</taxon>
        <taxon>Bacilli</taxon>
        <taxon>Bacillales</taxon>
        <taxon>Paenibacillaceae</taxon>
        <taxon>Paenibacillus</taxon>
    </lineage>
</organism>
<dbReference type="EMBL" id="JBHTLU010000031">
    <property type="protein sequence ID" value="MFD1222485.1"/>
    <property type="molecule type" value="Genomic_DNA"/>
</dbReference>
<dbReference type="PRINTS" id="PR00502">
    <property type="entry name" value="NUDIXFAMILY"/>
</dbReference>
<evidence type="ECO:0000313" key="7">
    <source>
        <dbReference type="EMBL" id="MFD1222485.1"/>
    </source>
</evidence>
<dbReference type="InterPro" id="IPR015797">
    <property type="entry name" value="NUDIX_hydrolase-like_dom_sf"/>
</dbReference>
<evidence type="ECO:0000313" key="8">
    <source>
        <dbReference type="Proteomes" id="UP001597180"/>
    </source>
</evidence>
<keyword evidence="8" id="KW-1185">Reference proteome</keyword>
<accession>A0ABW3UNY6</accession>
<keyword evidence="2 4" id="KW-0378">Hydrolase</keyword>
<dbReference type="Proteomes" id="UP001597180">
    <property type="component" value="Unassembled WGS sequence"/>
</dbReference>
<reference evidence="8" key="1">
    <citation type="journal article" date="2019" name="Int. J. Syst. Evol. Microbiol.">
        <title>The Global Catalogue of Microorganisms (GCM) 10K type strain sequencing project: providing services to taxonomists for standard genome sequencing and annotation.</title>
        <authorList>
            <consortium name="The Broad Institute Genomics Platform"/>
            <consortium name="The Broad Institute Genome Sequencing Center for Infectious Disease"/>
            <person name="Wu L."/>
            <person name="Ma J."/>
        </authorList>
    </citation>
    <scope>NUCLEOTIDE SEQUENCE [LARGE SCALE GENOMIC DNA]</scope>
    <source>
        <strain evidence="8">CCUG 53270</strain>
    </source>
</reference>
<comment type="similarity">
    <text evidence="4">Belongs to the Nudix hydrolase family.</text>
</comment>